<reference evidence="1" key="1">
    <citation type="journal article" date="2022" name="bioRxiv">
        <title>Sequencing and chromosome-scale assembly of the giantPleurodeles waltlgenome.</title>
        <authorList>
            <person name="Brown T."/>
            <person name="Elewa A."/>
            <person name="Iarovenko S."/>
            <person name="Subramanian E."/>
            <person name="Araus A.J."/>
            <person name="Petzold A."/>
            <person name="Susuki M."/>
            <person name="Suzuki K.-i.T."/>
            <person name="Hayashi T."/>
            <person name="Toyoda A."/>
            <person name="Oliveira C."/>
            <person name="Osipova E."/>
            <person name="Leigh N.D."/>
            <person name="Simon A."/>
            <person name="Yun M.H."/>
        </authorList>
    </citation>
    <scope>NUCLEOTIDE SEQUENCE</scope>
    <source>
        <strain evidence="1">20211129_DDA</strain>
        <tissue evidence="1">Liver</tissue>
    </source>
</reference>
<sequence>MQHLQHGWEIDAYGWRKDAPHPNGTGNVSAHTTWFCYHRAAGFLTQTLLGAEKGCNAYPYLSAARIDASLSCGDEKRSTPT</sequence>
<protein>
    <submittedName>
        <fullName evidence="1">Uncharacterized protein</fullName>
    </submittedName>
</protein>
<proteinExistence type="predicted"/>
<dbReference type="AlphaFoldDB" id="A0AAV7NX52"/>
<comment type="caution">
    <text evidence="1">The sequence shown here is derived from an EMBL/GenBank/DDBJ whole genome shotgun (WGS) entry which is preliminary data.</text>
</comment>
<evidence type="ECO:0000313" key="1">
    <source>
        <dbReference type="EMBL" id="KAJ1118953.1"/>
    </source>
</evidence>
<dbReference type="Proteomes" id="UP001066276">
    <property type="component" value="Chromosome 8"/>
</dbReference>
<gene>
    <name evidence="1" type="ORF">NDU88_007140</name>
</gene>
<organism evidence="1 2">
    <name type="scientific">Pleurodeles waltl</name>
    <name type="common">Iberian ribbed newt</name>
    <dbReference type="NCBI Taxonomy" id="8319"/>
    <lineage>
        <taxon>Eukaryota</taxon>
        <taxon>Metazoa</taxon>
        <taxon>Chordata</taxon>
        <taxon>Craniata</taxon>
        <taxon>Vertebrata</taxon>
        <taxon>Euteleostomi</taxon>
        <taxon>Amphibia</taxon>
        <taxon>Batrachia</taxon>
        <taxon>Caudata</taxon>
        <taxon>Salamandroidea</taxon>
        <taxon>Salamandridae</taxon>
        <taxon>Pleurodelinae</taxon>
        <taxon>Pleurodeles</taxon>
    </lineage>
</organism>
<keyword evidence="2" id="KW-1185">Reference proteome</keyword>
<dbReference type="EMBL" id="JANPWB010000012">
    <property type="protein sequence ID" value="KAJ1118953.1"/>
    <property type="molecule type" value="Genomic_DNA"/>
</dbReference>
<name>A0AAV7NX52_PLEWA</name>
<evidence type="ECO:0000313" key="2">
    <source>
        <dbReference type="Proteomes" id="UP001066276"/>
    </source>
</evidence>
<accession>A0AAV7NX52</accession>